<evidence type="ECO:0000313" key="2">
    <source>
        <dbReference type="EMBL" id="ADM28604.1"/>
    </source>
</evidence>
<gene>
    <name evidence="2" type="ordered locus">Igag_1807</name>
</gene>
<sequence>MSKRRDHHRRKIFATIYVFMIIGLALILIGGLYIAFSPNVVDVIKKEYLVSIPRKYYGEIVLSPEGGQRLVSENILEIYNITIEGGILKTIANFNTNKTYFFVTARVEGTSSVSPINMVLYLSDVNGTKVGGAQYINNSNAIESENILVFSQLPQGNYKLEALSNTNIFVKRIVVRGMYYKDIPYTIMSLELRPEEFQHHVLYYIDRIDFRGLQIAMVTMLLGFAMIIIPLMIYMITSIQKQ</sequence>
<name>E0SSL9_IGNAA</name>
<keyword evidence="1" id="KW-0472">Membrane</keyword>
<feature type="transmembrane region" description="Helical" evidence="1">
    <location>
        <begin position="12"/>
        <end position="36"/>
    </location>
</feature>
<dbReference type="KEGG" id="iag:Igag_1807"/>
<dbReference type="Proteomes" id="UP000001304">
    <property type="component" value="Chromosome"/>
</dbReference>
<evidence type="ECO:0000313" key="3">
    <source>
        <dbReference type="Proteomes" id="UP000001304"/>
    </source>
</evidence>
<proteinExistence type="predicted"/>
<protein>
    <submittedName>
        <fullName evidence="2">Uncharacterized protein</fullName>
    </submittedName>
</protein>
<dbReference type="HOGENOM" id="CLU_1145210_0_0_2"/>
<keyword evidence="1" id="KW-0812">Transmembrane</keyword>
<feature type="transmembrane region" description="Helical" evidence="1">
    <location>
        <begin position="215"/>
        <end position="236"/>
    </location>
</feature>
<organism evidence="2 3">
    <name type="scientific">Ignisphaera aggregans (strain DSM 17230 / JCM 13409 / AQ1.S1)</name>
    <dbReference type="NCBI Taxonomy" id="583356"/>
    <lineage>
        <taxon>Archaea</taxon>
        <taxon>Thermoproteota</taxon>
        <taxon>Thermoprotei</taxon>
        <taxon>Desulfurococcales</taxon>
        <taxon>Desulfurococcaceae</taxon>
        <taxon>Ignisphaera</taxon>
    </lineage>
</organism>
<keyword evidence="1" id="KW-1133">Transmembrane helix</keyword>
<keyword evidence="3" id="KW-1185">Reference proteome</keyword>
<dbReference type="AlphaFoldDB" id="E0SSL9"/>
<dbReference type="BioCyc" id="IAGG583356:GHAH-1795-MONOMER"/>
<dbReference type="EMBL" id="CP002098">
    <property type="protein sequence ID" value="ADM28604.1"/>
    <property type="molecule type" value="Genomic_DNA"/>
</dbReference>
<dbReference type="STRING" id="583356.Igag_1807"/>
<evidence type="ECO:0000256" key="1">
    <source>
        <dbReference type="SAM" id="Phobius"/>
    </source>
</evidence>
<reference evidence="2 3" key="1">
    <citation type="journal article" date="2010" name="Stand. Genomic Sci.">
        <title>Complete genome sequence of Ignisphaera aggregans type strain (AQ1.S1).</title>
        <authorList>
            <person name="Goker M."/>
            <person name="Held B."/>
            <person name="Lapidus A."/>
            <person name="Nolan M."/>
            <person name="Spring S."/>
            <person name="Yasawong M."/>
            <person name="Lucas S."/>
            <person name="Glavina Del Rio T."/>
            <person name="Tice H."/>
            <person name="Cheng J.F."/>
            <person name="Goodwin L."/>
            <person name="Tapia R."/>
            <person name="Pitluck S."/>
            <person name="Liolios K."/>
            <person name="Ivanova N."/>
            <person name="Mavromatis K."/>
            <person name="Mikhailova N."/>
            <person name="Pati A."/>
            <person name="Chen A."/>
            <person name="Palaniappan K."/>
            <person name="Brambilla E."/>
            <person name="Land M."/>
            <person name="Hauser L."/>
            <person name="Chang Y.J."/>
            <person name="Jeffries C.D."/>
            <person name="Brettin T."/>
            <person name="Detter J.C."/>
            <person name="Han C."/>
            <person name="Rohde M."/>
            <person name="Sikorski J."/>
            <person name="Woyke T."/>
            <person name="Bristow J."/>
            <person name="Eisen J.A."/>
            <person name="Markowitz V."/>
            <person name="Hugenholtz P."/>
            <person name="Kyrpides N.C."/>
            <person name="Klenk H.P."/>
        </authorList>
    </citation>
    <scope>NUCLEOTIDE SEQUENCE [LARGE SCALE GENOMIC DNA]</scope>
    <source>
        <strain evidence="3">DSM 17230 / JCM 13409 / AQ1.S1</strain>
    </source>
</reference>
<accession>E0SSL9</accession>